<organism evidence="2 3">
    <name type="scientific">Acinetobacter populi</name>
    <dbReference type="NCBI Taxonomy" id="1582270"/>
    <lineage>
        <taxon>Bacteria</taxon>
        <taxon>Pseudomonadati</taxon>
        <taxon>Pseudomonadota</taxon>
        <taxon>Gammaproteobacteria</taxon>
        <taxon>Moraxellales</taxon>
        <taxon>Moraxellaceae</taxon>
        <taxon>Acinetobacter</taxon>
    </lineage>
</organism>
<protein>
    <recommendedName>
        <fullName evidence="4">DUF4198 domain-containing protein</fullName>
    </recommendedName>
</protein>
<feature type="chain" id="PRO_5013007293" description="DUF4198 domain-containing protein" evidence="1">
    <location>
        <begin position="26"/>
        <end position="275"/>
    </location>
</feature>
<reference evidence="2 3" key="1">
    <citation type="submission" date="2017-05" db="EMBL/GenBank/DDBJ databases">
        <title>Acinetobacter populi ANC 5415 (= PBJ7), whole genome shotgun sequencing project.</title>
        <authorList>
            <person name="Nemec A."/>
            <person name="Radolfova-Krizova L."/>
        </authorList>
    </citation>
    <scope>NUCLEOTIDE SEQUENCE [LARGE SCALE GENOMIC DNA]</scope>
    <source>
        <strain evidence="2 3">PBJ7</strain>
    </source>
</reference>
<evidence type="ECO:0000313" key="2">
    <source>
        <dbReference type="EMBL" id="OUY06708.1"/>
    </source>
</evidence>
<feature type="signal peptide" evidence="1">
    <location>
        <begin position="1"/>
        <end position="25"/>
    </location>
</feature>
<evidence type="ECO:0008006" key="4">
    <source>
        <dbReference type="Google" id="ProtNLM"/>
    </source>
</evidence>
<dbReference type="RefSeq" id="WP_087621063.1">
    <property type="nucleotide sequence ID" value="NZ_NEXX01000004.1"/>
</dbReference>
<dbReference type="InterPro" id="IPR019613">
    <property type="entry name" value="DUF4198"/>
</dbReference>
<gene>
    <name evidence="2" type="ORF">CAP51_12330</name>
</gene>
<evidence type="ECO:0000256" key="1">
    <source>
        <dbReference type="SAM" id="SignalP"/>
    </source>
</evidence>
<keyword evidence="1" id="KW-0732">Signal</keyword>
<name>A0A1Z9YWW1_9GAMM</name>
<dbReference type="Proteomes" id="UP000196536">
    <property type="component" value="Unassembled WGS sequence"/>
</dbReference>
<comment type="caution">
    <text evidence="2">The sequence shown here is derived from an EMBL/GenBank/DDBJ whole genome shotgun (WGS) entry which is preliminary data.</text>
</comment>
<proteinExistence type="predicted"/>
<dbReference type="AlphaFoldDB" id="A0A1Z9YWW1"/>
<sequence length="275" mass="29940">MKFNPFSQLTAVSALFFAASMTVQAHSPFIAPQAYTIDGDGTAVIGGFAEAPFASEFALSGFAVAVNDPNGQVQQLELKGTKFLTAADAETKAEGTYKITATRENKLEFANVNGKWLRVMESHNEQLPPLAERNFITPAEVTAKIKKVSSTRYEQLIGYFSKAKLTDTVLQANQKGLDVQFSQHPNSLTTAQPLTLTFTVDGKVHKGLDIVAIKQWASVDEKEIEIKQTSNEKGQVQLAFPQAGQYIIEVNSPATAEKAQPAAQTYRLNIALQVN</sequence>
<dbReference type="EMBL" id="NEXX01000004">
    <property type="protein sequence ID" value="OUY06708.1"/>
    <property type="molecule type" value="Genomic_DNA"/>
</dbReference>
<accession>A0A1Z9YWW1</accession>
<keyword evidence="3" id="KW-1185">Reference proteome</keyword>
<evidence type="ECO:0000313" key="3">
    <source>
        <dbReference type="Proteomes" id="UP000196536"/>
    </source>
</evidence>
<dbReference type="Pfam" id="PF10670">
    <property type="entry name" value="DUF4198"/>
    <property type="match status" value="1"/>
</dbReference>
<dbReference type="OrthoDB" id="5943at2"/>